<organism evidence="1 2">
    <name type="scientific">Phyllobacterium zundukense</name>
    <dbReference type="NCBI Taxonomy" id="1867719"/>
    <lineage>
        <taxon>Bacteria</taxon>
        <taxon>Pseudomonadati</taxon>
        <taxon>Pseudomonadota</taxon>
        <taxon>Alphaproteobacteria</taxon>
        <taxon>Hyphomicrobiales</taxon>
        <taxon>Phyllobacteriaceae</taxon>
        <taxon>Phyllobacterium</taxon>
    </lineage>
</organism>
<reference evidence="1" key="1">
    <citation type="submission" date="2022-09" db="EMBL/GenBank/DDBJ databases">
        <title>Interaction between co-microsymbionts with complementary sets of symbiotic genes in legume-rhizobium systems.</title>
        <authorList>
            <person name="Safronova V."/>
            <person name="Sazanova A."/>
            <person name="Afonin A."/>
            <person name="Chirak E."/>
        </authorList>
    </citation>
    <scope>NUCLEOTIDE SEQUENCE</scope>
    <source>
        <strain evidence="1">A18/3m</strain>
    </source>
</reference>
<evidence type="ECO:0000313" key="1">
    <source>
        <dbReference type="EMBL" id="UXN60563.1"/>
    </source>
</evidence>
<accession>A0ACD4D3W2</accession>
<sequence>MKTKIATAVSALLLCTAVATAQQPTPMYEGHRDQLDTNDNGSVNRTEYQAFMNDAFKKLDTNGDGSLRAGEVGKVLTPAQFAATDRDGNGNVSQKEFMNQVMADFAKADRSGDGQLQ</sequence>
<proteinExistence type="predicted"/>
<protein>
    <submittedName>
        <fullName evidence="1">EF-hand domain-containing protein</fullName>
    </submittedName>
</protein>
<name>A0ACD4D3W2_9HYPH</name>
<dbReference type="Proteomes" id="UP001061991">
    <property type="component" value="Chromosome"/>
</dbReference>
<gene>
    <name evidence="1" type="ORF">N8E88_29425</name>
</gene>
<evidence type="ECO:0000313" key="2">
    <source>
        <dbReference type="Proteomes" id="UP001061991"/>
    </source>
</evidence>
<keyword evidence="2" id="KW-1185">Reference proteome</keyword>
<dbReference type="EMBL" id="CP104973">
    <property type="protein sequence ID" value="UXN60563.1"/>
    <property type="molecule type" value="Genomic_DNA"/>
</dbReference>